<dbReference type="InterPro" id="IPR036250">
    <property type="entry name" value="AcylCo_DH-like_C"/>
</dbReference>
<evidence type="ECO:0000313" key="10">
    <source>
        <dbReference type="EMBL" id="GAA0615247.1"/>
    </source>
</evidence>
<dbReference type="Pfam" id="PF02771">
    <property type="entry name" value="Acyl-CoA_dh_N"/>
    <property type="match status" value="1"/>
</dbReference>
<dbReference type="InterPro" id="IPR006091">
    <property type="entry name" value="Acyl-CoA_Oxase/DH_mid-dom"/>
</dbReference>
<comment type="similarity">
    <text evidence="2 6">Belongs to the acyl-CoA dehydrogenase family.</text>
</comment>
<keyword evidence="5 6" id="KW-0560">Oxidoreductase</keyword>
<name>A0ABN1GNN7_9ACTN</name>
<feature type="domain" description="Acyl-CoA dehydrogenase/oxidase N-terminal" evidence="9">
    <location>
        <begin position="24"/>
        <end position="134"/>
    </location>
</feature>
<evidence type="ECO:0000256" key="1">
    <source>
        <dbReference type="ARBA" id="ARBA00001974"/>
    </source>
</evidence>
<dbReference type="RefSeq" id="WP_344603486.1">
    <property type="nucleotide sequence ID" value="NZ_BAAAHE010000011.1"/>
</dbReference>
<accession>A0ABN1GNN7</accession>
<evidence type="ECO:0000256" key="2">
    <source>
        <dbReference type="ARBA" id="ARBA00009347"/>
    </source>
</evidence>
<gene>
    <name evidence="10" type="ORF">GCM10009547_16460</name>
</gene>
<evidence type="ECO:0000313" key="11">
    <source>
        <dbReference type="Proteomes" id="UP001500957"/>
    </source>
</evidence>
<evidence type="ECO:0000259" key="7">
    <source>
        <dbReference type="Pfam" id="PF00441"/>
    </source>
</evidence>
<comment type="cofactor">
    <cofactor evidence="1 6">
        <name>FAD</name>
        <dbReference type="ChEBI" id="CHEBI:57692"/>
    </cofactor>
</comment>
<dbReference type="SUPFAM" id="SSF56645">
    <property type="entry name" value="Acyl-CoA dehydrogenase NM domain-like"/>
    <property type="match status" value="1"/>
</dbReference>
<dbReference type="InterPro" id="IPR013786">
    <property type="entry name" value="AcylCoA_DH/ox_N"/>
</dbReference>
<dbReference type="InterPro" id="IPR009075">
    <property type="entry name" value="AcylCo_DH/oxidase_C"/>
</dbReference>
<dbReference type="PANTHER" id="PTHR43292">
    <property type="entry name" value="ACYL-COA DEHYDROGENASE"/>
    <property type="match status" value="1"/>
</dbReference>
<dbReference type="Proteomes" id="UP001500957">
    <property type="component" value="Unassembled WGS sequence"/>
</dbReference>
<dbReference type="InterPro" id="IPR052161">
    <property type="entry name" value="Mycobact_Acyl-CoA_DH"/>
</dbReference>
<proteinExistence type="inferred from homology"/>
<dbReference type="Gene3D" id="1.10.540.10">
    <property type="entry name" value="Acyl-CoA dehydrogenase/oxidase, N-terminal domain"/>
    <property type="match status" value="1"/>
</dbReference>
<dbReference type="Pfam" id="PF02770">
    <property type="entry name" value="Acyl-CoA_dh_M"/>
    <property type="match status" value="1"/>
</dbReference>
<comment type="caution">
    <text evidence="10">The sequence shown here is derived from an EMBL/GenBank/DDBJ whole genome shotgun (WGS) entry which is preliminary data.</text>
</comment>
<dbReference type="Pfam" id="PF00441">
    <property type="entry name" value="Acyl-CoA_dh_1"/>
    <property type="match status" value="1"/>
</dbReference>
<evidence type="ECO:0000259" key="8">
    <source>
        <dbReference type="Pfam" id="PF02770"/>
    </source>
</evidence>
<keyword evidence="11" id="KW-1185">Reference proteome</keyword>
<dbReference type="InterPro" id="IPR037069">
    <property type="entry name" value="AcylCoA_DH/ox_N_sf"/>
</dbReference>
<dbReference type="Gene3D" id="1.20.140.10">
    <property type="entry name" value="Butyryl-CoA Dehydrogenase, subunit A, domain 3"/>
    <property type="match status" value="1"/>
</dbReference>
<keyword evidence="3 6" id="KW-0285">Flavoprotein</keyword>
<dbReference type="InterPro" id="IPR009100">
    <property type="entry name" value="AcylCoA_DH/oxidase_NM_dom_sf"/>
</dbReference>
<evidence type="ECO:0000256" key="5">
    <source>
        <dbReference type="ARBA" id="ARBA00023002"/>
    </source>
</evidence>
<organism evidence="10 11">
    <name type="scientific">Sporichthya brevicatena</name>
    <dbReference type="NCBI Taxonomy" id="171442"/>
    <lineage>
        <taxon>Bacteria</taxon>
        <taxon>Bacillati</taxon>
        <taxon>Actinomycetota</taxon>
        <taxon>Actinomycetes</taxon>
        <taxon>Sporichthyales</taxon>
        <taxon>Sporichthyaceae</taxon>
        <taxon>Sporichthya</taxon>
    </lineage>
</organism>
<reference evidence="10 11" key="1">
    <citation type="journal article" date="2019" name="Int. J. Syst. Evol. Microbiol.">
        <title>The Global Catalogue of Microorganisms (GCM) 10K type strain sequencing project: providing services to taxonomists for standard genome sequencing and annotation.</title>
        <authorList>
            <consortium name="The Broad Institute Genomics Platform"/>
            <consortium name="The Broad Institute Genome Sequencing Center for Infectious Disease"/>
            <person name="Wu L."/>
            <person name="Ma J."/>
        </authorList>
    </citation>
    <scope>NUCLEOTIDE SEQUENCE [LARGE SCALE GENOMIC DNA]</scope>
    <source>
        <strain evidence="10 11">JCM 10671</strain>
    </source>
</reference>
<evidence type="ECO:0000259" key="9">
    <source>
        <dbReference type="Pfam" id="PF02771"/>
    </source>
</evidence>
<protein>
    <submittedName>
        <fullName evidence="10">Acyl-CoA dehydrogenase family protein</fullName>
    </submittedName>
</protein>
<dbReference type="SUPFAM" id="SSF47203">
    <property type="entry name" value="Acyl-CoA dehydrogenase C-terminal domain-like"/>
    <property type="match status" value="1"/>
</dbReference>
<sequence length="404" mass="44559">MSRRGRSGLAGEVLASDEDESVTDIRQAAREWIEGAFVGEFEALRGRGGPTDLDSWDLSVRWEQAVAQAGWSCIDWPPAYGGRGATINELFAFREECYRAGVPDRVGFVAEDLLAPTMMRFGTAAQCERFLPGIRARTEFWCQGYSEPEAGSDLANISTRARLVGGRWQIDGQKTWTSLAEKADWCFALCRTQPGSQRHQGLSYLLIPMRQPGITVRPIRQLTGTAEFAEVFFDGAVTDEHNVVGPVDEGWRVAMSTLGHERDWFLSRYPRFERDFELVREVVRSAPAGAESGRPARLAALFSELLAFRAVGLTTLDLARAGEGPGALTAITKAYSSRWHERLGDLAMDALGSRALSAHPEGTVEEALQRIFLYSRGETIFAGTTEIQLDLIAKRYLGLSGGRS</sequence>
<dbReference type="EMBL" id="BAAAHE010000011">
    <property type="protein sequence ID" value="GAA0615247.1"/>
    <property type="molecule type" value="Genomic_DNA"/>
</dbReference>
<dbReference type="PANTHER" id="PTHR43292:SF3">
    <property type="entry name" value="ACYL-COA DEHYDROGENASE FADE29"/>
    <property type="match status" value="1"/>
</dbReference>
<feature type="domain" description="Acyl-CoA oxidase/dehydrogenase middle" evidence="8">
    <location>
        <begin position="142"/>
        <end position="234"/>
    </location>
</feature>
<evidence type="ECO:0000256" key="3">
    <source>
        <dbReference type="ARBA" id="ARBA00022630"/>
    </source>
</evidence>
<dbReference type="InterPro" id="IPR046373">
    <property type="entry name" value="Acyl-CoA_Oxase/DH_mid-dom_sf"/>
</dbReference>
<evidence type="ECO:0000256" key="6">
    <source>
        <dbReference type="RuleBase" id="RU362125"/>
    </source>
</evidence>
<keyword evidence="4 6" id="KW-0274">FAD</keyword>
<feature type="domain" description="Acyl-CoA dehydrogenase/oxidase C-terminal" evidence="7">
    <location>
        <begin position="248"/>
        <end position="396"/>
    </location>
</feature>
<dbReference type="Gene3D" id="2.40.110.10">
    <property type="entry name" value="Butyryl-CoA Dehydrogenase, subunit A, domain 2"/>
    <property type="match status" value="1"/>
</dbReference>
<evidence type="ECO:0000256" key="4">
    <source>
        <dbReference type="ARBA" id="ARBA00022827"/>
    </source>
</evidence>